<comment type="similarity">
    <text evidence="5">Belongs to the FAM234 family.</text>
</comment>
<dbReference type="InterPro" id="IPR011047">
    <property type="entry name" value="Quinoprotein_ADH-like_sf"/>
</dbReference>
<evidence type="ECO:0000256" key="5">
    <source>
        <dbReference type="ARBA" id="ARBA00025791"/>
    </source>
</evidence>
<dbReference type="AlphaFoldDB" id="A0A8T0BRL9"/>
<dbReference type="InterPro" id="IPR015943">
    <property type="entry name" value="WD40/YVTN_repeat-like_dom_sf"/>
</dbReference>
<keyword evidence="2 6" id="KW-0812">Transmembrane</keyword>
<dbReference type="SUPFAM" id="SSF50998">
    <property type="entry name" value="Quinoprotein alcohol dehydrogenase-like"/>
    <property type="match status" value="1"/>
</dbReference>
<dbReference type="Proteomes" id="UP000606274">
    <property type="component" value="Unassembled WGS sequence"/>
</dbReference>
<evidence type="ECO:0000256" key="4">
    <source>
        <dbReference type="ARBA" id="ARBA00023136"/>
    </source>
</evidence>
<sequence length="617" mass="68619">MTARQLHASARLKESHVTVPSNDMLWFAVFVQAQQNPVQMSSCPITVTSLPHLPSMSLTSNNRLFQFPGSLTLMSVDGRMEAEPLKGQQEEVDVSGVCSGRSCKQQVCEEKLSGWRTAAFLISIFISLTVVFAFSFILPCPVRPQYLPTWNITQPAEDTYDFLGTGYANDDKVLDIFIIYKSSEGHMNHTGEDLSSSYLFLLSVDGTNGRALWERPLSPEFDWAECGVGGDKDQGGNLCVVSHDNKLTTIDLHTGKILWNGSLSPDVKVHPPVISLLDLNQDKNNDIGVLSYSHNTQSQVKLVILSGRSGEKIGSKSLNVPQEQIRSHLQFSMANEEQYLLLHTDSGLYALSLKNITVETHSGLDSNLKREKRSWEQRANHETTMIYNSTESLQAVVKVSGGYSGSSPSLLLLTNSTVMLFNTKTLTWSTNTSKLISLPSFGHFNKDGVPDVVLEEDQGNFTKRVVIVDGQTGSVMWKIFFPFHFKTTHPASVLTLNYYSVFMLWGETSTNDTTVGERSSYLLHPLHSDVLLEKRNHVQHIIAFKALLLERGRHACYLVLSREDGVMVLTKRKIKGDVSKSAVLEVGGDGWLEGGASWQTETVKESFLRLRFSDQSS</sequence>
<evidence type="ECO:0000313" key="8">
    <source>
        <dbReference type="EMBL" id="KAF7709033.1"/>
    </source>
</evidence>
<comment type="subcellular location">
    <subcellularLocation>
        <location evidence="1">Membrane</location>
        <topology evidence="1">Single-pass membrane protein</topology>
    </subcellularLocation>
</comment>
<dbReference type="GO" id="GO:0016020">
    <property type="term" value="C:membrane"/>
    <property type="evidence" value="ECO:0007669"/>
    <property type="project" value="UniProtKB-SubCell"/>
</dbReference>
<dbReference type="PANTHER" id="PTHR21419:SF7">
    <property type="entry name" value="PROTEIN FAM234A"/>
    <property type="match status" value="1"/>
</dbReference>
<dbReference type="Gene3D" id="2.130.10.10">
    <property type="entry name" value="YVTN repeat-like/Quinoprotein amine dehydrogenase"/>
    <property type="match status" value="1"/>
</dbReference>
<comment type="caution">
    <text evidence="8">The sequence shown here is derived from an EMBL/GenBank/DDBJ whole genome shotgun (WGS) entry which is preliminary data.</text>
</comment>
<evidence type="ECO:0000256" key="6">
    <source>
        <dbReference type="SAM" id="Phobius"/>
    </source>
</evidence>
<evidence type="ECO:0000313" key="9">
    <source>
        <dbReference type="Proteomes" id="UP000606274"/>
    </source>
</evidence>
<evidence type="ECO:0000256" key="1">
    <source>
        <dbReference type="ARBA" id="ARBA00004167"/>
    </source>
</evidence>
<keyword evidence="9" id="KW-1185">Reference proteome</keyword>
<dbReference type="PANTHER" id="PTHR21419">
    <property type="match status" value="1"/>
</dbReference>
<feature type="domain" description="FAM234A/B beta-propeller" evidence="7">
    <location>
        <begin position="150"/>
        <end position="613"/>
    </location>
</feature>
<dbReference type="EMBL" id="JABFDY010000004">
    <property type="protein sequence ID" value="KAF7709033.1"/>
    <property type="molecule type" value="Genomic_DNA"/>
</dbReference>
<dbReference type="InterPro" id="IPR045232">
    <property type="entry name" value="FAM234"/>
</dbReference>
<proteinExistence type="inferred from homology"/>
<protein>
    <recommendedName>
        <fullName evidence="7">FAM234A/B beta-propeller domain-containing protein</fullName>
    </recommendedName>
</protein>
<organism evidence="8 9">
    <name type="scientific">Silurus meridionalis</name>
    <name type="common">Southern catfish</name>
    <name type="synonym">Silurus soldatovi meridionalis</name>
    <dbReference type="NCBI Taxonomy" id="175797"/>
    <lineage>
        <taxon>Eukaryota</taxon>
        <taxon>Metazoa</taxon>
        <taxon>Chordata</taxon>
        <taxon>Craniata</taxon>
        <taxon>Vertebrata</taxon>
        <taxon>Euteleostomi</taxon>
        <taxon>Actinopterygii</taxon>
        <taxon>Neopterygii</taxon>
        <taxon>Teleostei</taxon>
        <taxon>Ostariophysi</taxon>
        <taxon>Siluriformes</taxon>
        <taxon>Siluridae</taxon>
        <taxon>Silurus</taxon>
    </lineage>
</organism>
<name>A0A8T0BRL9_SILME</name>
<evidence type="ECO:0000256" key="2">
    <source>
        <dbReference type="ARBA" id="ARBA00022692"/>
    </source>
</evidence>
<reference evidence="8" key="1">
    <citation type="submission" date="2020-08" db="EMBL/GenBank/DDBJ databases">
        <title>Chromosome-level assembly of Southern catfish (Silurus meridionalis) provides insights into visual adaptation to the nocturnal and benthic lifestyles.</title>
        <authorList>
            <person name="Zhang Y."/>
            <person name="Wang D."/>
            <person name="Peng Z."/>
        </authorList>
    </citation>
    <scope>NUCLEOTIDE SEQUENCE</scope>
    <source>
        <strain evidence="8">SWU-2019-XX</strain>
        <tissue evidence="8">Muscle</tissue>
    </source>
</reference>
<dbReference type="InterPro" id="IPR055409">
    <property type="entry name" value="Beta-prop_FAM234A_B"/>
</dbReference>
<evidence type="ECO:0000256" key="3">
    <source>
        <dbReference type="ARBA" id="ARBA00022989"/>
    </source>
</evidence>
<dbReference type="Pfam" id="PF23727">
    <property type="entry name" value="Beta-prop_FAM234A_B"/>
    <property type="match status" value="1"/>
</dbReference>
<keyword evidence="3 6" id="KW-1133">Transmembrane helix</keyword>
<feature type="transmembrane region" description="Helical" evidence="6">
    <location>
        <begin position="118"/>
        <end position="138"/>
    </location>
</feature>
<keyword evidence="4 6" id="KW-0472">Membrane</keyword>
<accession>A0A8T0BRL9</accession>
<gene>
    <name evidence="8" type="ORF">HF521_018090</name>
</gene>
<evidence type="ECO:0000259" key="7">
    <source>
        <dbReference type="Pfam" id="PF23727"/>
    </source>
</evidence>